<name>A0A4Y8IGL6_9BACI</name>
<dbReference type="PROSITE" id="PS51257">
    <property type="entry name" value="PROKAR_LIPOPROTEIN"/>
    <property type="match status" value="1"/>
</dbReference>
<keyword evidence="1" id="KW-0732">Signal</keyword>
<dbReference type="Proteomes" id="UP000297975">
    <property type="component" value="Unassembled WGS sequence"/>
</dbReference>
<sequence>MKKYFGLFFILLVLFACSRVGDENVKEKQDLTFEDEIIKVMEDNQAKVDNIIDFDLKDNHIIVTYEKAGEDFLYVAIIKQTN</sequence>
<dbReference type="EMBL" id="SOPW01000047">
    <property type="protein sequence ID" value="TFB12732.1"/>
    <property type="molecule type" value="Genomic_DNA"/>
</dbReference>
<organism evidence="2 3">
    <name type="scientific">Filobacillus milosensis</name>
    <dbReference type="NCBI Taxonomy" id="94137"/>
    <lineage>
        <taxon>Bacteria</taxon>
        <taxon>Bacillati</taxon>
        <taxon>Bacillota</taxon>
        <taxon>Bacilli</taxon>
        <taxon>Bacillales</taxon>
        <taxon>Bacillaceae</taxon>
        <taxon>Filobacillus</taxon>
    </lineage>
</organism>
<dbReference type="RefSeq" id="WP_134341677.1">
    <property type="nucleotide sequence ID" value="NZ_SOPW01000047.1"/>
</dbReference>
<gene>
    <name evidence="2" type="ORF">E3U55_17090</name>
</gene>
<evidence type="ECO:0000313" key="3">
    <source>
        <dbReference type="Proteomes" id="UP000297975"/>
    </source>
</evidence>
<feature type="signal peptide" evidence="1">
    <location>
        <begin position="1"/>
        <end position="18"/>
    </location>
</feature>
<proteinExistence type="predicted"/>
<accession>A0A4Y8IGL6</accession>
<protein>
    <submittedName>
        <fullName evidence="2">Uncharacterized protein</fullName>
    </submittedName>
</protein>
<reference evidence="2 3" key="1">
    <citation type="submission" date="2019-03" db="EMBL/GenBank/DDBJ databases">
        <authorList>
            <person name="He R.-H."/>
        </authorList>
    </citation>
    <scope>NUCLEOTIDE SEQUENCE [LARGE SCALE GENOMIC DNA]</scope>
    <source>
        <strain evidence="3">SH 714</strain>
    </source>
</reference>
<comment type="caution">
    <text evidence="2">The sequence shown here is derived from an EMBL/GenBank/DDBJ whole genome shotgun (WGS) entry which is preliminary data.</text>
</comment>
<evidence type="ECO:0000256" key="1">
    <source>
        <dbReference type="SAM" id="SignalP"/>
    </source>
</evidence>
<feature type="non-terminal residue" evidence="2">
    <location>
        <position position="82"/>
    </location>
</feature>
<feature type="chain" id="PRO_5039189185" evidence="1">
    <location>
        <begin position="19"/>
        <end position="82"/>
    </location>
</feature>
<evidence type="ECO:0000313" key="2">
    <source>
        <dbReference type="EMBL" id="TFB12732.1"/>
    </source>
</evidence>
<keyword evidence="3" id="KW-1185">Reference proteome</keyword>
<dbReference type="AlphaFoldDB" id="A0A4Y8IGL6"/>